<feature type="compositionally biased region" description="Low complexity" evidence="2">
    <location>
        <begin position="47"/>
        <end position="66"/>
    </location>
</feature>
<dbReference type="OrthoDB" id="417481at2759"/>
<protein>
    <recommendedName>
        <fullName evidence="3">Mei2-like C-terminal RNA recognition motif domain-containing protein</fullName>
    </recommendedName>
</protein>
<dbReference type="EMBL" id="NHZQ01000060">
    <property type="protein sequence ID" value="PSK56512.1"/>
    <property type="molecule type" value="Genomic_DNA"/>
</dbReference>
<dbReference type="InterPro" id="IPR035979">
    <property type="entry name" value="RBD_domain_sf"/>
</dbReference>
<evidence type="ECO:0000313" key="4">
    <source>
        <dbReference type="EMBL" id="PSK56512.1"/>
    </source>
</evidence>
<sequence>MSSRISKGVNVDLDEATKTTFDNLLTPDGKMSVNEYKRPTEGYKMLASASEKPTSASSSSSVSSTTHPTLSLDEPSVNLAKLDINDDTMPSIASNSGVTHFVEFSNLHVTQADALVNALNKGILDRIIRTCDGDCLTMWFVVDDLVAAEALLDQSLLFGTGASRCVSDSEALNFLGIDKPYFNVAISKDRSVNIARPFGQIEVALTPVAELRNEMQVHIAAEQLAKAYGPTLYVQYKGRLEDGSFSYIIAYERISSVQQLLKSLGVEASQPITKDFTAVAKPKIISNKVIRYEDRPSKLTAPTANSANPEMFFSPTGRTAWVGDKLIPAKHSQPATPANNYPVQTMPYSTMDPYANYTPGSAMSAMTPAYGMDTYNQRGHVMSGPGRRRERINAARQSQDVEIMAIEDGTDVRTTLMIRNLPNRFGFEDVKQILDVTSKGHYDFLYVRMDFANSCNVGYAFVNFVRPEFIVPFFKTRVHKPWPGVPTDKLCEVSYATIQGQDCLIQKFRNSSVMAEYVAFRPKLLYTVDSIDVPADKSIGDEAPFPESDNKQKFSRSIDNAKTIGLYPPRGLKGGREARRPHSQFDRGTSGAMADEAAYLQRIGRRYPPGPGFGSYVSSPLHSFMSPADYGPVAPPTHGQLQQMQSVPRYFQDPTQVYQAMPNAGAYYTPTRQYPGPAVLNFNAPAKFGTNYRW</sequence>
<feature type="region of interest" description="Disordered" evidence="2">
    <location>
        <begin position="565"/>
        <end position="591"/>
    </location>
</feature>
<feature type="domain" description="Mei2-like C-terminal RNA recognition motif" evidence="3">
    <location>
        <begin position="413"/>
        <end position="509"/>
    </location>
</feature>
<dbReference type="STRING" id="40998.A0A2P8A7S8"/>
<proteinExistence type="predicted"/>
<dbReference type="Proteomes" id="UP000243723">
    <property type="component" value="Unassembled WGS sequence"/>
</dbReference>
<keyword evidence="5" id="KW-1185">Reference proteome</keyword>
<name>A0A2P8A7S8_9PEZI</name>
<reference evidence="4 5" key="1">
    <citation type="submission" date="2017-05" db="EMBL/GenBank/DDBJ databases">
        <title>Draft genome sequence of Elsinoe australis.</title>
        <authorList>
            <person name="Cheng Q."/>
        </authorList>
    </citation>
    <scope>NUCLEOTIDE SEQUENCE [LARGE SCALE GENOMIC DNA]</scope>
    <source>
        <strain evidence="4 5">NL1</strain>
    </source>
</reference>
<accession>A0A2P8A7S8</accession>
<dbReference type="InterPro" id="IPR007201">
    <property type="entry name" value="Mei2-like_Rrm_C"/>
</dbReference>
<evidence type="ECO:0000313" key="5">
    <source>
        <dbReference type="Proteomes" id="UP000243723"/>
    </source>
</evidence>
<organism evidence="4 5">
    <name type="scientific">Elsinoe australis</name>
    <dbReference type="NCBI Taxonomy" id="40998"/>
    <lineage>
        <taxon>Eukaryota</taxon>
        <taxon>Fungi</taxon>
        <taxon>Dikarya</taxon>
        <taxon>Ascomycota</taxon>
        <taxon>Pezizomycotina</taxon>
        <taxon>Dothideomycetes</taxon>
        <taxon>Dothideomycetidae</taxon>
        <taxon>Myriangiales</taxon>
        <taxon>Elsinoaceae</taxon>
        <taxon>Elsinoe</taxon>
    </lineage>
</organism>
<evidence type="ECO:0000259" key="3">
    <source>
        <dbReference type="Pfam" id="PF04059"/>
    </source>
</evidence>
<dbReference type="AlphaFoldDB" id="A0A2P8A7S8"/>
<evidence type="ECO:0000256" key="2">
    <source>
        <dbReference type="SAM" id="MobiDB-lite"/>
    </source>
</evidence>
<comment type="caution">
    <text evidence="4">The sequence shown here is derived from an EMBL/GenBank/DDBJ whole genome shotgun (WGS) entry which is preliminary data.</text>
</comment>
<dbReference type="Pfam" id="PF04059">
    <property type="entry name" value="RRM_2"/>
    <property type="match status" value="1"/>
</dbReference>
<dbReference type="SUPFAM" id="SSF54928">
    <property type="entry name" value="RNA-binding domain, RBD"/>
    <property type="match status" value="1"/>
</dbReference>
<evidence type="ECO:0000256" key="1">
    <source>
        <dbReference type="ARBA" id="ARBA00022884"/>
    </source>
</evidence>
<feature type="compositionally biased region" description="Basic and acidic residues" evidence="2">
    <location>
        <begin position="574"/>
        <end position="585"/>
    </location>
</feature>
<dbReference type="GO" id="GO:0003723">
    <property type="term" value="F:RNA binding"/>
    <property type="evidence" value="ECO:0007669"/>
    <property type="project" value="UniProtKB-KW"/>
</dbReference>
<feature type="region of interest" description="Disordered" evidence="2">
    <location>
        <begin position="46"/>
        <end position="72"/>
    </location>
</feature>
<keyword evidence="1" id="KW-0694">RNA-binding</keyword>
<gene>
    <name evidence="4" type="ORF">B9Z65_6136</name>
</gene>
<dbReference type="PANTHER" id="PTHR23189">
    <property type="entry name" value="RNA RECOGNITION MOTIF-CONTAINING"/>
    <property type="match status" value="1"/>
</dbReference>